<dbReference type="EnsemblMetazoa" id="CLYHEMT000625.1">
    <property type="protein sequence ID" value="CLYHEMP000625.1"/>
    <property type="gene ID" value="CLYHEMG000625"/>
</dbReference>
<sequence length="110" mass="13262">MLVKDRKCVKETKEIAIKISFFNTSNNNHTGNVWNDYHKDARKEGRKRKNIKFLISLRLIYTDCRFSYPENCIEKSIQRKFKCVYGLYHNSAMNRSYFGKERLRDVFKLI</sequence>
<dbReference type="Proteomes" id="UP000594262">
    <property type="component" value="Unplaced"/>
</dbReference>
<evidence type="ECO:0000313" key="2">
    <source>
        <dbReference type="Proteomes" id="UP000594262"/>
    </source>
</evidence>
<protein>
    <submittedName>
        <fullName evidence="1">Uncharacterized protein</fullName>
    </submittedName>
</protein>
<name>A0A7M5UPT7_9CNID</name>
<evidence type="ECO:0000313" key="1">
    <source>
        <dbReference type="EnsemblMetazoa" id="CLYHEMP000625.1"/>
    </source>
</evidence>
<proteinExistence type="predicted"/>
<organism evidence="1 2">
    <name type="scientific">Clytia hemisphaerica</name>
    <dbReference type="NCBI Taxonomy" id="252671"/>
    <lineage>
        <taxon>Eukaryota</taxon>
        <taxon>Metazoa</taxon>
        <taxon>Cnidaria</taxon>
        <taxon>Hydrozoa</taxon>
        <taxon>Hydroidolina</taxon>
        <taxon>Leptothecata</taxon>
        <taxon>Obeliida</taxon>
        <taxon>Clytiidae</taxon>
        <taxon>Clytia</taxon>
    </lineage>
</organism>
<keyword evidence="2" id="KW-1185">Reference proteome</keyword>
<reference evidence="1" key="1">
    <citation type="submission" date="2021-01" db="UniProtKB">
        <authorList>
            <consortium name="EnsemblMetazoa"/>
        </authorList>
    </citation>
    <scope>IDENTIFICATION</scope>
</reference>
<accession>A0A7M5UPT7</accession>
<dbReference type="AlphaFoldDB" id="A0A7M5UPT7"/>